<dbReference type="InterPro" id="IPR002088">
    <property type="entry name" value="Prenyl_trans_a"/>
</dbReference>
<keyword evidence="3 6" id="KW-0808">Transferase</keyword>
<dbReference type="AlphaFoldDB" id="A0A317SVP7"/>
<dbReference type="PANTHER" id="PTHR11129">
    <property type="entry name" value="PROTEIN FARNESYLTRANSFERASE ALPHA SUBUNIT/RAB GERANYLGERANYL TRANSFERASE ALPHA SUBUNIT"/>
    <property type="match status" value="1"/>
</dbReference>
<dbReference type="PROSITE" id="PS51147">
    <property type="entry name" value="PFTA"/>
    <property type="match status" value="4"/>
</dbReference>
<evidence type="ECO:0000256" key="4">
    <source>
        <dbReference type="ARBA" id="ARBA00022737"/>
    </source>
</evidence>
<keyword evidence="4" id="KW-0677">Repeat</keyword>
<keyword evidence="2 6" id="KW-0637">Prenyltransferase</keyword>
<evidence type="ECO:0000256" key="1">
    <source>
        <dbReference type="ARBA" id="ARBA00006734"/>
    </source>
</evidence>
<dbReference type="GO" id="GO:0005968">
    <property type="term" value="C:Rab-protein geranylgeranyltransferase complex"/>
    <property type="evidence" value="ECO:0007669"/>
    <property type="project" value="TreeGrafter"/>
</dbReference>
<comment type="caution">
    <text evidence="8">The sequence shown here is derived from an EMBL/GenBank/DDBJ whole genome shotgun (WGS) entry which is preliminary data.</text>
</comment>
<comment type="similarity">
    <text evidence="1 6">Belongs to the protein prenyltransferase subunit alpha family.</text>
</comment>
<dbReference type="Pfam" id="PF01239">
    <property type="entry name" value="PPTA"/>
    <property type="match status" value="4"/>
</dbReference>
<keyword evidence="9" id="KW-1185">Reference proteome</keyword>
<feature type="compositionally biased region" description="Basic and acidic residues" evidence="7">
    <location>
        <begin position="15"/>
        <end position="24"/>
    </location>
</feature>
<evidence type="ECO:0000256" key="3">
    <source>
        <dbReference type="ARBA" id="ARBA00022679"/>
    </source>
</evidence>
<dbReference type="PANTHER" id="PTHR11129:SF2">
    <property type="entry name" value="GERANYLGERANYL TRANSFERASE TYPE-2 SUBUNIT ALPHA"/>
    <property type="match status" value="1"/>
</dbReference>
<evidence type="ECO:0000313" key="8">
    <source>
        <dbReference type="EMBL" id="PWW78523.1"/>
    </source>
</evidence>
<dbReference type="EC" id="2.5.1.60" evidence="6"/>
<dbReference type="Gene3D" id="1.25.40.120">
    <property type="entry name" value="Protein prenylyltransferase"/>
    <property type="match status" value="1"/>
</dbReference>
<name>A0A317SVP7_9PEZI</name>
<gene>
    <name evidence="8" type="ORF">C7212DRAFT_293614</name>
</gene>
<comment type="catalytic activity">
    <reaction evidence="5 6">
        <text>geranylgeranyl diphosphate + L-cysteinyl-[protein] = S-geranylgeranyl-L-cysteinyl-[protein] + diphosphate</text>
        <dbReference type="Rhea" id="RHEA:21240"/>
        <dbReference type="Rhea" id="RHEA-COMP:10131"/>
        <dbReference type="Rhea" id="RHEA-COMP:11537"/>
        <dbReference type="ChEBI" id="CHEBI:29950"/>
        <dbReference type="ChEBI" id="CHEBI:33019"/>
        <dbReference type="ChEBI" id="CHEBI:57533"/>
        <dbReference type="ChEBI" id="CHEBI:86021"/>
        <dbReference type="EC" id="2.5.1.60"/>
    </reaction>
</comment>
<reference evidence="8 9" key="1">
    <citation type="submission" date="2018-03" db="EMBL/GenBank/DDBJ databases">
        <title>Genomes of Pezizomycetes fungi and the evolution of truffles.</title>
        <authorList>
            <person name="Murat C."/>
            <person name="Payen T."/>
            <person name="Noel B."/>
            <person name="Kuo A."/>
            <person name="Martin F.M."/>
        </authorList>
    </citation>
    <scope>NUCLEOTIDE SEQUENCE [LARGE SCALE GENOMIC DNA]</scope>
    <source>
        <strain evidence="8">091103-1</strain>
    </source>
</reference>
<dbReference type="Proteomes" id="UP000246991">
    <property type="component" value="Unassembled WGS sequence"/>
</dbReference>
<comment type="function">
    <text evidence="6">Catalyzes the transfer of a geranyl-geranyl moiety from geranyl-geranyl pyrophosphate to cysteines occuring in specific C-terminal amino acid sequences.</text>
</comment>
<dbReference type="EMBL" id="PYWC01000015">
    <property type="protein sequence ID" value="PWW78523.1"/>
    <property type="molecule type" value="Genomic_DNA"/>
</dbReference>
<organism evidence="8 9">
    <name type="scientific">Tuber magnatum</name>
    <name type="common">white Piedmont truffle</name>
    <dbReference type="NCBI Taxonomy" id="42249"/>
    <lineage>
        <taxon>Eukaryota</taxon>
        <taxon>Fungi</taxon>
        <taxon>Dikarya</taxon>
        <taxon>Ascomycota</taxon>
        <taxon>Pezizomycotina</taxon>
        <taxon>Pezizomycetes</taxon>
        <taxon>Pezizales</taxon>
        <taxon>Tuberaceae</taxon>
        <taxon>Tuber</taxon>
    </lineage>
</organism>
<proteinExistence type="inferred from homology"/>
<feature type="compositionally biased region" description="Acidic residues" evidence="7">
    <location>
        <begin position="372"/>
        <end position="392"/>
    </location>
</feature>
<feature type="region of interest" description="Disordered" evidence="7">
    <location>
        <begin position="370"/>
        <end position="392"/>
    </location>
</feature>
<dbReference type="SUPFAM" id="SSF48439">
    <property type="entry name" value="Protein prenylyltransferase"/>
    <property type="match status" value="1"/>
</dbReference>
<dbReference type="STRING" id="42249.A0A317SVP7"/>
<feature type="region of interest" description="Disordered" evidence="7">
    <location>
        <begin position="1"/>
        <end position="24"/>
    </location>
</feature>
<evidence type="ECO:0000256" key="6">
    <source>
        <dbReference type="RuleBase" id="RU367120"/>
    </source>
</evidence>
<evidence type="ECO:0000313" key="9">
    <source>
        <dbReference type="Proteomes" id="UP000246991"/>
    </source>
</evidence>
<sequence length="423" mass="49605">MASHGISRSEYATQSRDEHRREKELKKIGEYNQLAGTVEERRLAREYNLEALEGTTRLLKLNPEHYTIWNYRREILQRTLLSKHSLPGIALPAASISTLTCPEVNETDQDPEEVTRSLCAAYASKATLHLKEELAFLLPLLSSFPKCYWIWNHRLWTLQCATEILPADKADIFWQEELGLVGLMLRRDARNFHGWMYRRFVISNIESPRQKNVPGNEVENSSSRDASLVEQEFAYTTKMVQGVGGMSNYSAWHNRSKLIPRLLSERKYGRQERMDFLEDELELLKRNISTNPHDQSLWFYHRWLIYSNTITPNRDTPDAITPFMSRGTKLLMLAAEIDTLQDLLEAHAECKYILKALVEYVGLLQRVRRDPEDPENGEQDEEEWTEDDEERTWEDRRTWLEKLISIDPMRKGRYQEILKGLED</sequence>
<evidence type="ECO:0000256" key="2">
    <source>
        <dbReference type="ARBA" id="ARBA00022602"/>
    </source>
</evidence>
<protein>
    <recommendedName>
        <fullName evidence="6">Geranylgeranyl transferase type-2 subunit alpha</fullName>
        <ecNumber evidence="6">2.5.1.60</ecNumber>
    </recommendedName>
    <alternativeName>
        <fullName evidence="6">Geranylgeranyl transferase type II subunit alpha</fullName>
    </alternativeName>
</protein>
<evidence type="ECO:0000256" key="5">
    <source>
        <dbReference type="ARBA" id="ARBA00047658"/>
    </source>
</evidence>
<accession>A0A317SVP7</accession>
<dbReference type="OrthoDB" id="1658at2759"/>
<dbReference type="GO" id="GO:0097354">
    <property type="term" value="P:prenylation"/>
    <property type="evidence" value="ECO:0007669"/>
    <property type="project" value="UniProtKB-UniRule"/>
</dbReference>
<evidence type="ECO:0000256" key="7">
    <source>
        <dbReference type="SAM" id="MobiDB-lite"/>
    </source>
</evidence>
<dbReference type="GO" id="GO:0004663">
    <property type="term" value="F:Rab geranylgeranyltransferase activity"/>
    <property type="evidence" value="ECO:0007669"/>
    <property type="project" value="UniProtKB-UniRule"/>
</dbReference>